<organism evidence="3 4">
    <name type="scientific">Vitis vinifera</name>
    <name type="common">Grape</name>
    <dbReference type="NCBI Taxonomy" id="29760"/>
    <lineage>
        <taxon>Eukaryota</taxon>
        <taxon>Viridiplantae</taxon>
        <taxon>Streptophyta</taxon>
        <taxon>Embryophyta</taxon>
        <taxon>Tracheophyta</taxon>
        <taxon>Spermatophyta</taxon>
        <taxon>Magnoliopsida</taxon>
        <taxon>eudicotyledons</taxon>
        <taxon>Gunneridae</taxon>
        <taxon>Pentapetalae</taxon>
        <taxon>rosids</taxon>
        <taxon>Vitales</taxon>
        <taxon>Vitaceae</taxon>
        <taxon>Viteae</taxon>
        <taxon>Vitis</taxon>
    </lineage>
</organism>
<feature type="domain" description="Reverse transcriptase Ty1/copia-type" evidence="2">
    <location>
        <begin position="174"/>
        <end position="236"/>
    </location>
</feature>
<proteinExistence type="predicted"/>
<name>A0A438FTT1_VITVI</name>
<comment type="caution">
    <text evidence="3">The sequence shown here is derived from an EMBL/GenBank/DDBJ whole genome shotgun (WGS) entry which is preliminary data.</text>
</comment>
<feature type="chain" id="PRO_5019388166" evidence="1">
    <location>
        <begin position="17"/>
        <end position="238"/>
    </location>
</feature>
<accession>A0A438FTT1</accession>
<keyword evidence="1" id="KW-0732">Signal</keyword>
<protein>
    <submittedName>
        <fullName evidence="3">Putative mitochondrial protein</fullName>
    </submittedName>
</protein>
<dbReference type="Pfam" id="PF07727">
    <property type="entry name" value="RVT_2"/>
    <property type="match status" value="1"/>
</dbReference>
<evidence type="ECO:0000259" key="2">
    <source>
        <dbReference type="Pfam" id="PF07727"/>
    </source>
</evidence>
<gene>
    <name evidence="3" type="primary">AtMg00820_107</name>
    <name evidence="3" type="ORF">CK203_060585</name>
</gene>
<evidence type="ECO:0000313" key="4">
    <source>
        <dbReference type="Proteomes" id="UP000288805"/>
    </source>
</evidence>
<dbReference type="InterPro" id="IPR013103">
    <property type="entry name" value="RVT_2"/>
</dbReference>
<dbReference type="EMBL" id="QGNW01000742">
    <property type="protein sequence ID" value="RVW63372.1"/>
    <property type="molecule type" value="Genomic_DNA"/>
</dbReference>
<feature type="signal peptide" evidence="1">
    <location>
        <begin position="1"/>
        <end position="16"/>
    </location>
</feature>
<dbReference type="AlphaFoldDB" id="A0A438FTT1"/>
<evidence type="ECO:0000313" key="3">
    <source>
        <dbReference type="EMBL" id="RVW63372.1"/>
    </source>
</evidence>
<reference evidence="3 4" key="1">
    <citation type="journal article" date="2018" name="PLoS Genet.">
        <title>Population sequencing reveals clonal diversity and ancestral inbreeding in the grapevine cultivar Chardonnay.</title>
        <authorList>
            <person name="Roach M.J."/>
            <person name="Johnson D.L."/>
            <person name="Bohlmann J."/>
            <person name="van Vuuren H.J."/>
            <person name="Jones S.J."/>
            <person name="Pretorius I.S."/>
            <person name="Schmidt S.A."/>
            <person name="Borneman A.R."/>
        </authorList>
    </citation>
    <scope>NUCLEOTIDE SEQUENCE [LARGE SCALE GENOMIC DNA]</scope>
    <source>
        <strain evidence="4">cv. Chardonnay</strain>
        <tissue evidence="3">Leaf</tissue>
    </source>
</reference>
<evidence type="ECO:0000256" key="1">
    <source>
        <dbReference type="SAM" id="SignalP"/>
    </source>
</evidence>
<dbReference type="Proteomes" id="UP000288805">
    <property type="component" value="Unassembled WGS sequence"/>
</dbReference>
<sequence>MPSWILGFKTHLQALAASISVLSSTTLPPRTFGCIVHTIEPPTPTIETPTLIIETPPHSTVPHDPTFENILEASSPLVTKHLTDDSYQLPPRHNRGKPPECYFPDIETHKSKYLIANYVSTKKLSKPLKSFSNELLVYHIPTSVMKALWDPKWVQAMKEEMEALLKTKTWILDGHKTMGCKWVFSIKYKADGSIERYKVRLVKKGYTQTYGVDYMETFSLVAKLNTIRVLLSLAANLD</sequence>